<keyword evidence="4 8" id="KW-0479">Metal-binding</keyword>
<dbReference type="SUPFAM" id="SSF88723">
    <property type="entry name" value="PIN domain-like"/>
    <property type="match status" value="1"/>
</dbReference>
<accession>A0ABS8P6U6</accession>
<protein>
    <recommendedName>
        <fullName evidence="8">Ribonuclease VapC</fullName>
        <shortName evidence="8">RNase VapC</shortName>
        <ecNumber evidence="8">3.1.-.-</ecNumber>
    </recommendedName>
    <alternativeName>
        <fullName evidence="8">Toxin VapC</fullName>
    </alternativeName>
</protein>
<evidence type="ECO:0000313" key="11">
    <source>
        <dbReference type="Proteomes" id="UP001199469"/>
    </source>
</evidence>
<evidence type="ECO:0000313" key="10">
    <source>
        <dbReference type="EMBL" id="MCD2193971.1"/>
    </source>
</evidence>
<dbReference type="PANTHER" id="PTHR33653:SF1">
    <property type="entry name" value="RIBONUCLEASE VAPC2"/>
    <property type="match status" value="1"/>
</dbReference>
<keyword evidence="11" id="KW-1185">Reference proteome</keyword>
<evidence type="ECO:0000256" key="8">
    <source>
        <dbReference type="HAMAP-Rule" id="MF_00265"/>
    </source>
</evidence>
<sequence>MSPGRAVVDTSVLIASESGRAVDESGLPGDPVLSVVTLAELHAGVLAAPDSEARARRLVTLDRYSHIEVLDVTEDVATEWARLRVHLAEHRRRVNVNDLWIAASAVAHRLPIVTQDDDFDPLDGVRGLVVVKV</sequence>
<keyword evidence="8" id="KW-0800">Toxin</keyword>
<dbReference type="InterPro" id="IPR002716">
    <property type="entry name" value="PIN_dom"/>
</dbReference>
<proteinExistence type="inferred from homology"/>
<feature type="binding site" evidence="8">
    <location>
        <position position="9"/>
    </location>
    <ligand>
        <name>Mg(2+)</name>
        <dbReference type="ChEBI" id="CHEBI:18420"/>
    </ligand>
</feature>
<evidence type="ECO:0000256" key="6">
    <source>
        <dbReference type="ARBA" id="ARBA00022842"/>
    </source>
</evidence>
<keyword evidence="6 8" id="KW-0460">Magnesium</keyword>
<evidence type="ECO:0000256" key="1">
    <source>
        <dbReference type="ARBA" id="ARBA00001946"/>
    </source>
</evidence>
<dbReference type="Gene3D" id="3.40.50.1010">
    <property type="entry name" value="5'-nuclease"/>
    <property type="match status" value="1"/>
</dbReference>
<evidence type="ECO:0000256" key="5">
    <source>
        <dbReference type="ARBA" id="ARBA00022801"/>
    </source>
</evidence>
<evidence type="ECO:0000256" key="2">
    <source>
        <dbReference type="ARBA" id="ARBA00022649"/>
    </source>
</evidence>
<dbReference type="RefSeq" id="WP_230733424.1">
    <property type="nucleotide sequence ID" value="NZ_JAJNDB010000002.1"/>
</dbReference>
<comment type="caution">
    <text evidence="10">The sequence shown here is derived from an EMBL/GenBank/DDBJ whole genome shotgun (WGS) entry which is preliminary data.</text>
</comment>
<comment type="function">
    <text evidence="8">Toxic component of a toxin-antitoxin (TA) system. An RNase.</text>
</comment>
<feature type="binding site" evidence="8">
    <location>
        <position position="98"/>
    </location>
    <ligand>
        <name>Mg(2+)</name>
        <dbReference type="ChEBI" id="CHEBI:18420"/>
    </ligand>
</feature>
<evidence type="ECO:0000259" key="9">
    <source>
        <dbReference type="Pfam" id="PF01850"/>
    </source>
</evidence>
<reference evidence="10 11" key="1">
    <citation type="submission" date="2021-11" db="EMBL/GenBank/DDBJ databases">
        <title>Draft genome sequence of Actinomycetospora sp. SF1 isolated from the rhizosphere soil.</title>
        <authorList>
            <person name="Duangmal K."/>
            <person name="Chantavorakit T."/>
        </authorList>
    </citation>
    <scope>NUCLEOTIDE SEQUENCE [LARGE SCALE GENOMIC DNA]</scope>
    <source>
        <strain evidence="10 11">TBRC 5722</strain>
    </source>
</reference>
<dbReference type="InterPro" id="IPR022907">
    <property type="entry name" value="VapC_family"/>
</dbReference>
<dbReference type="EC" id="3.1.-.-" evidence="8"/>
<evidence type="ECO:0000256" key="4">
    <source>
        <dbReference type="ARBA" id="ARBA00022723"/>
    </source>
</evidence>
<evidence type="ECO:0000256" key="7">
    <source>
        <dbReference type="ARBA" id="ARBA00038093"/>
    </source>
</evidence>
<organism evidence="10 11">
    <name type="scientific">Actinomycetospora endophytica</name>
    <dbReference type="NCBI Taxonomy" id="2291215"/>
    <lineage>
        <taxon>Bacteria</taxon>
        <taxon>Bacillati</taxon>
        <taxon>Actinomycetota</taxon>
        <taxon>Actinomycetes</taxon>
        <taxon>Pseudonocardiales</taxon>
        <taxon>Pseudonocardiaceae</taxon>
        <taxon>Actinomycetospora</taxon>
    </lineage>
</organism>
<dbReference type="Proteomes" id="UP001199469">
    <property type="component" value="Unassembled WGS sequence"/>
</dbReference>
<dbReference type="HAMAP" id="MF_00265">
    <property type="entry name" value="VapC_Nob1"/>
    <property type="match status" value="1"/>
</dbReference>
<dbReference type="EMBL" id="JAJNDB010000002">
    <property type="protein sequence ID" value="MCD2193971.1"/>
    <property type="molecule type" value="Genomic_DNA"/>
</dbReference>
<dbReference type="Pfam" id="PF01850">
    <property type="entry name" value="PIN"/>
    <property type="match status" value="1"/>
</dbReference>
<gene>
    <name evidence="8" type="primary">vapC</name>
    <name evidence="10" type="ORF">LQ327_11350</name>
</gene>
<evidence type="ECO:0000256" key="3">
    <source>
        <dbReference type="ARBA" id="ARBA00022722"/>
    </source>
</evidence>
<comment type="similarity">
    <text evidence="7 8">Belongs to the PINc/VapC protein family.</text>
</comment>
<keyword evidence="3 8" id="KW-0540">Nuclease</keyword>
<dbReference type="InterPro" id="IPR029060">
    <property type="entry name" value="PIN-like_dom_sf"/>
</dbReference>
<name>A0ABS8P6U6_9PSEU</name>
<dbReference type="PANTHER" id="PTHR33653">
    <property type="entry name" value="RIBONUCLEASE VAPC2"/>
    <property type="match status" value="1"/>
</dbReference>
<keyword evidence="2 8" id="KW-1277">Toxin-antitoxin system</keyword>
<feature type="domain" description="PIN" evidence="9">
    <location>
        <begin position="7"/>
        <end position="122"/>
    </location>
</feature>
<comment type="cofactor">
    <cofactor evidence="1 8">
        <name>Mg(2+)</name>
        <dbReference type="ChEBI" id="CHEBI:18420"/>
    </cofactor>
</comment>
<keyword evidence="5 8" id="KW-0378">Hydrolase</keyword>
<dbReference type="InterPro" id="IPR050556">
    <property type="entry name" value="Type_II_TA_system_RNase"/>
</dbReference>